<feature type="active site" description="O-isoaspartyl threonine intermediate" evidence="1">
    <location>
        <position position="10"/>
    </location>
</feature>
<dbReference type="AlphaFoldDB" id="D4RXG9"/>
<dbReference type="PROSITE" id="PS51732">
    <property type="entry name" value="ASN_GLN_ASE_3"/>
    <property type="match status" value="1"/>
</dbReference>
<keyword evidence="4" id="KW-1185">Reference proteome</keyword>
<feature type="domain" description="L-asparaginase N-terminal" evidence="2">
    <location>
        <begin position="2"/>
        <end position="157"/>
    </location>
</feature>
<gene>
    <name evidence="3" type="ORF">BUTYVIB_00520</name>
</gene>
<evidence type="ECO:0000313" key="3">
    <source>
        <dbReference type="EMBL" id="EFF69331.1"/>
    </source>
</evidence>
<evidence type="ECO:0000259" key="2">
    <source>
        <dbReference type="Pfam" id="PF00710"/>
    </source>
</evidence>
<name>D4RXG9_9FIRM</name>
<dbReference type="eggNOG" id="COG0252">
    <property type="taxonomic scope" value="Bacteria"/>
</dbReference>
<reference evidence="3 4" key="1">
    <citation type="submission" date="2010-02" db="EMBL/GenBank/DDBJ databases">
        <authorList>
            <person name="Weinstock G."/>
            <person name="Sodergren E."/>
            <person name="Clifton S."/>
            <person name="Fulton L."/>
            <person name="Fulton B."/>
            <person name="Courtney L."/>
            <person name="Fronick C."/>
            <person name="Harrison M."/>
            <person name="Strong C."/>
            <person name="Farmer C."/>
            <person name="Delahaunty K."/>
            <person name="Markovic C."/>
            <person name="Hall O."/>
            <person name="Minx P."/>
            <person name="Tomlinson C."/>
            <person name="Mitreva M."/>
            <person name="Nelson J."/>
            <person name="Hou S."/>
            <person name="Wollam A."/>
            <person name="Pepin K.H."/>
            <person name="Johnson M."/>
            <person name="Bhonagiri V."/>
            <person name="Zhang X."/>
            <person name="Suruliraj S."/>
            <person name="Warren W."/>
            <person name="Chinwalla A."/>
            <person name="Mardis E.R."/>
            <person name="Wilson R.K."/>
        </authorList>
    </citation>
    <scope>NUCLEOTIDE SEQUENCE [LARGE SCALE GENOMIC DNA]</scope>
    <source>
        <strain evidence="3 4">DSM 2876</strain>
    </source>
</reference>
<dbReference type="GeneID" id="98919319"/>
<dbReference type="PIRSF" id="PIRSF500176">
    <property type="entry name" value="L_ASNase"/>
    <property type="match status" value="1"/>
</dbReference>
<dbReference type="GO" id="GO:0016740">
    <property type="term" value="F:transferase activity"/>
    <property type="evidence" value="ECO:0007669"/>
    <property type="project" value="UniProtKB-KW"/>
</dbReference>
<evidence type="ECO:0000313" key="4">
    <source>
        <dbReference type="Proteomes" id="UP000006238"/>
    </source>
</evidence>
<dbReference type="Proteomes" id="UP000006238">
    <property type="component" value="Unassembled WGS sequence"/>
</dbReference>
<comment type="caution">
    <text evidence="3">The sequence shown here is derived from an EMBL/GenBank/DDBJ whole genome shotgun (WGS) entry which is preliminary data.</text>
</comment>
<organism evidence="3 4">
    <name type="scientific">Eshraghiella crossota DSM 2876</name>
    <dbReference type="NCBI Taxonomy" id="511680"/>
    <lineage>
        <taxon>Bacteria</taxon>
        <taxon>Bacillati</taxon>
        <taxon>Bacillota</taxon>
        <taxon>Clostridia</taxon>
        <taxon>Lachnospirales</taxon>
        <taxon>Lachnospiraceae</taxon>
        <taxon>Eshraghiella</taxon>
    </lineage>
</organism>
<dbReference type="Pfam" id="PF00710">
    <property type="entry name" value="Asparaginase"/>
    <property type="match status" value="1"/>
</dbReference>
<dbReference type="SUPFAM" id="SSF53774">
    <property type="entry name" value="Glutaminase/Asparaginase"/>
    <property type="match status" value="1"/>
</dbReference>
<dbReference type="PRINTS" id="PR00139">
    <property type="entry name" value="ASNGLNASE"/>
</dbReference>
<dbReference type="InterPro" id="IPR037152">
    <property type="entry name" value="L-asparaginase_N_sf"/>
</dbReference>
<proteinExistence type="predicted"/>
<dbReference type="InterPro" id="IPR027474">
    <property type="entry name" value="L-asparaginase_N"/>
</dbReference>
<dbReference type="SMART" id="SM00870">
    <property type="entry name" value="Asparaginase"/>
    <property type="match status" value="1"/>
</dbReference>
<sequence length="305" mass="33941">MIGVIFTGGTIGSSISDGYISTDPEMRYMLLKMYKESCGYDDFVTDAPCTILSENINCSDFVIIAEAVHKMMLGNVEGIILTHGSDTIQYTASFLSCIEEFTHIPVMVVCSNYVLTDNRANGLRNFSAAVDFIRNKCGNGVFVPYTGRDGITKIYYGNTLLRHHIYSDEIYTVNDCCYGDYAEGEFSPSGQANPCKNKLFPVPAGHGKYSDVLILYPYPGMKYPDIKEYKAVILCTYHSGTICTASEKLKEFMQNAVRYNIPVYLVGNGDGTDYESCRLYDGLGIKILKNITEITAYTELILQIN</sequence>
<dbReference type="PANTHER" id="PTHR11707">
    <property type="entry name" value="L-ASPARAGINASE"/>
    <property type="match status" value="1"/>
</dbReference>
<evidence type="ECO:0000256" key="1">
    <source>
        <dbReference type="PIRSR" id="PIRSR001220-1"/>
    </source>
</evidence>
<protein>
    <submittedName>
        <fullName evidence="3">Putative glutamyl-tRNA(Gln) amidotransferase subunit D</fullName>
    </submittedName>
</protein>
<dbReference type="Gene3D" id="3.40.50.1170">
    <property type="entry name" value="L-asparaginase, N-terminal domain"/>
    <property type="match status" value="1"/>
</dbReference>
<dbReference type="HOGENOM" id="CLU_019134_2_3_9"/>
<accession>D4RXG9</accession>
<dbReference type="STRING" id="45851.BHV86_02745"/>
<dbReference type="InterPro" id="IPR036152">
    <property type="entry name" value="Asp/glu_Ase-like_sf"/>
</dbReference>
<dbReference type="GO" id="GO:0004067">
    <property type="term" value="F:asparaginase activity"/>
    <property type="evidence" value="ECO:0007669"/>
    <property type="project" value="UniProtKB-UniRule"/>
</dbReference>
<dbReference type="PANTHER" id="PTHR11707:SF28">
    <property type="entry name" value="60 KDA LYSOPHOSPHOLIPASE"/>
    <property type="match status" value="1"/>
</dbReference>
<dbReference type="EMBL" id="ABWN01000019">
    <property type="protein sequence ID" value="EFF69331.1"/>
    <property type="molecule type" value="Genomic_DNA"/>
</dbReference>
<dbReference type="RefSeq" id="WP_005601414.1">
    <property type="nucleotide sequence ID" value="NZ_GG663520.1"/>
</dbReference>
<dbReference type="InterPro" id="IPR006034">
    <property type="entry name" value="Asparaginase/glutaminase-like"/>
</dbReference>
<keyword evidence="3" id="KW-0808">Transferase</keyword>
<dbReference type="PIRSF" id="PIRSF001220">
    <property type="entry name" value="L-ASNase_gatD"/>
    <property type="match status" value="1"/>
</dbReference>